<dbReference type="Proteomes" id="UP000240883">
    <property type="component" value="Unassembled WGS sequence"/>
</dbReference>
<keyword evidence="1" id="KW-0732">Signal</keyword>
<name>A0A2T2P1G1_CORCC</name>
<accession>A0A2T2P1G1</accession>
<protein>
    <recommendedName>
        <fullName evidence="4">Cell wall protein PhiA</fullName>
    </recommendedName>
</protein>
<evidence type="ECO:0000313" key="2">
    <source>
        <dbReference type="EMBL" id="PSN71514.1"/>
    </source>
</evidence>
<keyword evidence="3" id="KW-1185">Reference proteome</keyword>
<evidence type="ECO:0000256" key="1">
    <source>
        <dbReference type="SAM" id="SignalP"/>
    </source>
</evidence>
<evidence type="ECO:0008006" key="4">
    <source>
        <dbReference type="Google" id="ProtNLM"/>
    </source>
</evidence>
<feature type="signal peptide" evidence="1">
    <location>
        <begin position="1"/>
        <end position="18"/>
    </location>
</feature>
<dbReference type="AlphaFoldDB" id="A0A2T2P1G1"/>
<dbReference type="OrthoDB" id="5344158at2759"/>
<organism evidence="2 3">
    <name type="scientific">Corynespora cassiicola Philippines</name>
    <dbReference type="NCBI Taxonomy" id="1448308"/>
    <lineage>
        <taxon>Eukaryota</taxon>
        <taxon>Fungi</taxon>
        <taxon>Dikarya</taxon>
        <taxon>Ascomycota</taxon>
        <taxon>Pezizomycotina</taxon>
        <taxon>Dothideomycetes</taxon>
        <taxon>Pleosporomycetidae</taxon>
        <taxon>Pleosporales</taxon>
        <taxon>Corynesporascaceae</taxon>
        <taxon>Corynespora</taxon>
    </lineage>
</organism>
<dbReference type="EMBL" id="KZ678131">
    <property type="protein sequence ID" value="PSN71514.1"/>
    <property type="molecule type" value="Genomic_DNA"/>
</dbReference>
<gene>
    <name evidence="2" type="ORF">BS50DRAFT_631459</name>
</gene>
<reference evidence="2 3" key="1">
    <citation type="journal article" date="2018" name="Front. Microbiol.">
        <title>Genome-Wide Analysis of Corynespora cassiicola Leaf Fall Disease Putative Effectors.</title>
        <authorList>
            <person name="Lopez D."/>
            <person name="Ribeiro S."/>
            <person name="Label P."/>
            <person name="Fumanal B."/>
            <person name="Venisse J.S."/>
            <person name="Kohler A."/>
            <person name="de Oliveira R.R."/>
            <person name="Labutti K."/>
            <person name="Lipzen A."/>
            <person name="Lail K."/>
            <person name="Bauer D."/>
            <person name="Ohm R.A."/>
            <person name="Barry K.W."/>
            <person name="Spatafora J."/>
            <person name="Grigoriev I.V."/>
            <person name="Martin F.M."/>
            <person name="Pujade-Renaud V."/>
        </authorList>
    </citation>
    <scope>NUCLEOTIDE SEQUENCE [LARGE SCALE GENOMIC DNA]</scope>
    <source>
        <strain evidence="2 3">Philippines</strain>
    </source>
</reference>
<feature type="chain" id="PRO_5015636548" description="Cell wall protein PhiA" evidence="1">
    <location>
        <begin position="19"/>
        <end position="216"/>
    </location>
</feature>
<proteinExistence type="predicted"/>
<evidence type="ECO:0000313" key="3">
    <source>
        <dbReference type="Proteomes" id="UP000240883"/>
    </source>
</evidence>
<sequence length="216" mass="23056">MHIPKPVALALLATLAHAAPAPSQEEKQLSAREKMDKRIFGVVEAGLFLLNMVFAGLQFMDSPPPPWDPESGNCVIEVRSTHGGNCVAGASPGGEPAFTDRGDWNVCFLDGEQYLSFPDAPGRANVGDVMIKYTAAGGITPGAGDGLRNPMLHLLNLNPPVFIDMHKEATTKFDRATGGYDNICTEGDSGDGAGTYWYRCGVPCRDAVGDFTRNDI</sequence>